<evidence type="ECO:0000313" key="3">
    <source>
        <dbReference type="Proteomes" id="UP001066276"/>
    </source>
</evidence>
<protein>
    <submittedName>
        <fullName evidence="2">Uncharacterized protein</fullName>
    </submittedName>
</protein>
<proteinExistence type="predicted"/>
<dbReference type="AlphaFoldDB" id="A0AAV7WGG4"/>
<feature type="compositionally biased region" description="Basic and acidic residues" evidence="1">
    <location>
        <begin position="95"/>
        <end position="106"/>
    </location>
</feature>
<dbReference type="EMBL" id="JANPWB010000002">
    <property type="protein sequence ID" value="KAJ1211365.1"/>
    <property type="molecule type" value="Genomic_DNA"/>
</dbReference>
<feature type="region of interest" description="Disordered" evidence="1">
    <location>
        <begin position="1"/>
        <end position="106"/>
    </location>
</feature>
<evidence type="ECO:0000256" key="1">
    <source>
        <dbReference type="SAM" id="MobiDB-lite"/>
    </source>
</evidence>
<sequence>MRSVLARGGFATMRGEGAPPTSTNMVRSSGPLCQLRPPRNHPGPGQAKTPLSRLPQVKSGSPPGAPKHRSSPCRTCRGCRSAQCVPGTPPLSSGGEEHLRSLRESDPPDGGRHLVLFVAPCCFAFEPLVSSLELVSHRPTGPQLPCTFSHF</sequence>
<name>A0AAV7WGG4_PLEWA</name>
<organism evidence="2 3">
    <name type="scientific">Pleurodeles waltl</name>
    <name type="common">Iberian ribbed newt</name>
    <dbReference type="NCBI Taxonomy" id="8319"/>
    <lineage>
        <taxon>Eukaryota</taxon>
        <taxon>Metazoa</taxon>
        <taxon>Chordata</taxon>
        <taxon>Craniata</taxon>
        <taxon>Vertebrata</taxon>
        <taxon>Euteleostomi</taxon>
        <taxon>Amphibia</taxon>
        <taxon>Batrachia</taxon>
        <taxon>Caudata</taxon>
        <taxon>Salamandroidea</taxon>
        <taxon>Salamandridae</taxon>
        <taxon>Pleurodelinae</taxon>
        <taxon>Pleurodeles</taxon>
    </lineage>
</organism>
<accession>A0AAV7WGG4</accession>
<reference evidence="2" key="1">
    <citation type="journal article" date="2022" name="bioRxiv">
        <title>Sequencing and chromosome-scale assembly of the giantPleurodeles waltlgenome.</title>
        <authorList>
            <person name="Brown T."/>
            <person name="Elewa A."/>
            <person name="Iarovenko S."/>
            <person name="Subramanian E."/>
            <person name="Araus A.J."/>
            <person name="Petzold A."/>
            <person name="Susuki M."/>
            <person name="Suzuki K.-i.T."/>
            <person name="Hayashi T."/>
            <person name="Toyoda A."/>
            <person name="Oliveira C."/>
            <person name="Osipova E."/>
            <person name="Leigh N.D."/>
            <person name="Simon A."/>
            <person name="Yun M.H."/>
        </authorList>
    </citation>
    <scope>NUCLEOTIDE SEQUENCE</scope>
    <source>
        <strain evidence="2">20211129_DDA</strain>
        <tissue evidence="2">Liver</tissue>
    </source>
</reference>
<keyword evidence="3" id="KW-1185">Reference proteome</keyword>
<comment type="caution">
    <text evidence="2">The sequence shown here is derived from an EMBL/GenBank/DDBJ whole genome shotgun (WGS) entry which is preliminary data.</text>
</comment>
<evidence type="ECO:0000313" key="2">
    <source>
        <dbReference type="EMBL" id="KAJ1211365.1"/>
    </source>
</evidence>
<dbReference type="Proteomes" id="UP001066276">
    <property type="component" value="Chromosome 1_2"/>
</dbReference>
<gene>
    <name evidence="2" type="ORF">NDU88_006725</name>
</gene>